<sequence>MPRNLSFLIGPELFWLLMLGGATLLAQANVPPSKAVEAFMENLAWYVPLAALLLFGLWLIPGVETNWLLLRVWIASILGAHYSLEKALSAHSEQGPGVGTVYIAGMSFLFFVLIVGTIVVLIFFRK</sequence>
<reference evidence="3" key="1">
    <citation type="journal article" date="2019" name="Int. J. Syst. Evol. Microbiol.">
        <title>The Global Catalogue of Microorganisms (GCM) 10K type strain sequencing project: providing services to taxonomists for standard genome sequencing and annotation.</title>
        <authorList>
            <consortium name="The Broad Institute Genomics Platform"/>
            <consortium name="The Broad Institute Genome Sequencing Center for Infectious Disease"/>
            <person name="Wu L."/>
            <person name="Ma J."/>
        </authorList>
    </citation>
    <scope>NUCLEOTIDE SEQUENCE [LARGE SCALE GENOMIC DNA]</scope>
    <source>
        <strain evidence="3">JCM 17927</strain>
    </source>
</reference>
<keyword evidence="1" id="KW-0812">Transmembrane</keyword>
<dbReference type="RefSeq" id="WP_345243125.1">
    <property type="nucleotide sequence ID" value="NZ_BAABHD010000024.1"/>
</dbReference>
<proteinExistence type="predicted"/>
<dbReference type="Proteomes" id="UP001501175">
    <property type="component" value="Unassembled WGS sequence"/>
</dbReference>
<feature type="transmembrane region" description="Helical" evidence="1">
    <location>
        <begin position="44"/>
        <end position="60"/>
    </location>
</feature>
<accession>A0ABP8MPU5</accession>
<feature type="transmembrane region" description="Helical" evidence="1">
    <location>
        <begin position="104"/>
        <end position="124"/>
    </location>
</feature>
<evidence type="ECO:0000313" key="3">
    <source>
        <dbReference type="Proteomes" id="UP001501175"/>
    </source>
</evidence>
<name>A0ABP8MPU5_9BACT</name>
<evidence type="ECO:0000313" key="2">
    <source>
        <dbReference type="EMBL" id="GAA4454198.1"/>
    </source>
</evidence>
<organism evidence="2 3">
    <name type="scientific">Nibrella saemangeumensis</name>
    <dbReference type="NCBI Taxonomy" id="1084526"/>
    <lineage>
        <taxon>Bacteria</taxon>
        <taxon>Pseudomonadati</taxon>
        <taxon>Bacteroidota</taxon>
        <taxon>Cytophagia</taxon>
        <taxon>Cytophagales</taxon>
        <taxon>Spirosomataceae</taxon>
        <taxon>Nibrella</taxon>
    </lineage>
</organism>
<keyword evidence="3" id="KW-1185">Reference proteome</keyword>
<keyword evidence="1" id="KW-1133">Transmembrane helix</keyword>
<evidence type="ECO:0000256" key="1">
    <source>
        <dbReference type="SAM" id="Phobius"/>
    </source>
</evidence>
<feature type="transmembrane region" description="Helical" evidence="1">
    <location>
        <begin position="67"/>
        <end position="84"/>
    </location>
</feature>
<gene>
    <name evidence="2" type="ORF">GCM10023189_20370</name>
</gene>
<keyword evidence="1" id="KW-0472">Membrane</keyword>
<comment type="caution">
    <text evidence="2">The sequence shown here is derived from an EMBL/GenBank/DDBJ whole genome shotgun (WGS) entry which is preliminary data.</text>
</comment>
<dbReference type="EMBL" id="BAABHD010000024">
    <property type="protein sequence ID" value="GAA4454198.1"/>
    <property type="molecule type" value="Genomic_DNA"/>
</dbReference>
<protein>
    <submittedName>
        <fullName evidence="2">Uncharacterized protein</fullName>
    </submittedName>
</protein>